<keyword evidence="7" id="KW-0677">Repeat</keyword>
<feature type="chain" id="PRO_5019557843" evidence="12">
    <location>
        <begin position="22"/>
        <end position="1247"/>
    </location>
</feature>
<dbReference type="InterPro" id="IPR003591">
    <property type="entry name" value="Leu-rich_rpt_typical-subtyp"/>
</dbReference>
<evidence type="ECO:0000313" key="15">
    <source>
        <dbReference type="EMBL" id="RZB52266.1"/>
    </source>
</evidence>
<name>A0A445FTS2_GLYSO</name>
<feature type="domain" description="Disease resistance R13L4/SHOC-2-like LRR" evidence="14">
    <location>
        <begin position="125"/>
        <end position="266"/>
    </location>
</feature>
<keyword evidence="10 15" id="KW-0675">Receptor</keyword>
<dbReference type="Pfam" id="PF00560">
    <property type="entry name" value="LRR_1"/>
    <property type="match status" value="12"/>
</dbReference>
<dbReference type="InterPro" id="IPR013210">
    <property type="entry name" value="LRR_N_plant-typ"/>
</dbReference>
<feature type="signal peptide" evidence="12">
    <location>
        <begin position="1"/>
        <end position="21"/>
    </location>
</feature>
<dbReference type="SMART" id="SM00365">
    <property type="entry name" value="LRR_SD22"/>
    <property type="match status" value="5"/>
</dbReference>
<evidence type="ECO:0000256" key="4">
    <source>
        <dbReference type="ARBA" id="ARBA00022614"/>
    </source>
</evidence>
<dbReference type="EMBL" id="QZWG01000018">
    <property type="protein sequence ID" value="RZB52266.1"/>
    <property type="molecule type" value="Genomic_DNA"/>
</dbReference>
<dbReference type="SMART" id="SM00369">
    <property type="entry name" value="LRR_TYP"/>
    <property type="match status" value="9"/>
</dbReference>
<evidence type="ECO:0000256" key="12">
    <source>
        <dbReference type="SAM" id="SignalP"/>
    </source>
</evidence>
<sequence>MHTVIMDTVTLMMLLLHLCCLTSLMFKFGICTGPSDSETFCVPSEREALLRFKHHLKDPSNRLWSWNASNTNCCDWTGVVCSNVTAHVLELHLNTSPPPLPYSNNSDIEYEEALDAYHSSKFGGEIKPSLLELKHLSHLDLSGNSFGFVQIPSFLWEMTSLTYLNLSCGGFNGKIPHQIGNLSNLVYLDLSYAASGEVPYQIGNLTKLLCLGLQGLDFLFAENLHWLSGLSQLQYLELGRVNLSKSFDWLQTLQALPSLMELRLSQCMIHRYNHPSSINFSSLATLQLSFISSPETSFVPKWIFGLRKLVSLQLNGNFQGFILDGIQSLTLLENLDLSQNSFSSSIPDSLYGLHRLKFLNLRSSNLCGTISGVLSNLTSLVELDLSYNQLEGMIPTYLGNLTSLVRLDLSRNQLQGRIPTTLGNLTSLVKLNFSQNQLEGPIPTTLGNLCNLREIDFSYLKLNQQVNEILEILTPCVSHVVTRLIISSSQLSGYLTDQIGLFKNIVRMDFSNNSIHGALPRSLGKLSSLRILDLSQNQFYGNPFQVLRSLHELSYLSIDDNLFQGIVKEDDLANLTSLKAFLASGNNLTLAVGPNWLPSFQLFELGMNSWQLGPNFPSWIHSQEALLSLEISNTGISDSIPAWFWETCHDVSYLNLSNNNIHGELPNTLMIKSGVDLSSNQLHGKLPHLNDYIHWLDLSNNSFSGSLNDFLCKKQESFLQFLNLASNNLSGEIPDCWMTWPYLVDVNLQSNNFDGNLPPSMGSLTQLQTLHLRSNSLSGIFPTFLKKTNMLICLDLGENSLTGTIPGWIGEKLLNLKILRLPSNRFTGHIPKEICDMIFLRDLDLAKNNLFGNIPNCLNNLNAMLIRSRSADSFIYVKASSLRCGTNIVSSLIWVKGRGVEYRNILGLVTNVDLSGNNLSGEIPRELTDLDGLIFLNLSINQLSGQIPLSIGNMRSLESIDFSFNKLSGDIPSTISNLSFLSKLDLSYNHLEGEIPTGTQIQTFEASNFVGNSLCGPPLPINCSSHWQISKDDHDEKESDGHGVNWLFILSFCARGNQKSLFLSSLLAAQIIQHHSSGSHVVLKMVRAQGSSRNKTATILETRKDANKAKAISNDNIIFSRATEEAMKISTILKSYEAYGQKINQQKTELSCSRNVPTTKINALEMLLGVKAERETLIKSVVQAIPTYVMSCFELPMGLCQDIECMIACFFWVGGLKSKKIHWMSWGKMIRKRVLALELDDSFTGQC</sequence>
<evidence type="ECO:0000256" key="3">
    <source>
        <dbReference type="ARBA" id="ARBA00022475"/>
    </source>
</evidence>
<dbReference type="InterPro" id="IPR001611">
    <property type="entry name" value="Leu-rich_rpt"/>
</dbReference>
<dbReference type="Proteomes" id="UP000289340">
    <property type="component" value="Chromosome 18"/>
</dbReference>
<dbReference type="InterPro" id="IPR046956">
    <property type="entry name" value="RLP23-like"/>
</dbReference>
<evidence type="ECO:0000256" key="6">
    <source>
        <dbReference type="ARBA" id="ARBA00022729"/>
    </source>
</evidence>
<dbReference type="Pfam" id="PF08263">
    <property type="entry name" value="LRRNT_2"/>
    <property type="match status" value="1"/>
</dbReference>
<organism evidence="15 16">
    <name type="scientific">Glycine soja</name>
    <name type="common">Wild soybean</name>
    <dbReference type="NCBI Taxonomy" id="3848"/>
    <lineage>
        <taxon>Eukaryota</taxon>
        <taxon>Viridiplantae</taxon>
        <taxon>Streptophyta</taxon>
        <taxon>Embryophyta</taxon>
        <taxon>Tracheophyta</taxon>
        <taxon>Spermatophyta</taxon>
        <taxon>Magnoliopsida</taxon>
        <taxon>eudicotyledons</taxon>
        <taxon>Gunneridae</taxon>
        <taxon>Pentapetalae</taxon>
        <taxon>rosids</taxon>
        <taxon>fabids</taxon>
        <taxon>Fabales</taxon>
        <taxon>Fabaceae</taxon>
        <taxon>Papilionoideae</taxon>
        <taxon>50 kb inversion clade</taxon>
        <taxon>NPAAA clade</taxon>
        <taxon>indigoferoid/millettioid clade</taxon>
        <taxon>Phaseoleae</taxon>
        <taxon>Glycine</taxon>
        <taxon>Glycine subgen. Soja</taxon>
    </lineage>
</organism>
<accession>A0A445FTS2</accession>
<dbReference type="AlphaFoldDB" id="A0A445FTS2"/>
<protein>
    <submittedName>
        <fullName evidence="15">Receptor-like protein EIX2</fullName>
    </submittedName>
</protein>
<comment type="subcellular location">
    <subcellularLocation>
        <location evidence="1">Cell membrane</location>
        <topology evidence="1">Single-pass type I membrane protein</topology>
    </subcellularLocation>
</comment>
<keyword evidence="3" id="KW-1003">Cell membrane</keyword>
<evidence type="ECO:0000259" key="13">
    <source>
        <dbReference type="Pfam" id="PF08263"/>
    </source>
</evidence>
<evidence type="ECO:0000256" key="10">
    <source>
        <dbReference type="ARBA" id="ARBA00023170"/>
    </source>
</evidence>
<keyword evidence="6 12" id="KW-0732">Signal</keyword>
<keyword evidence="4" id="KW-0433">Leucine-rich repeat</keyword>
<evidence type="ECO:0000256" key="7">
    <source>
        <dbReference type="ARBA" id="ARBA00022737"/>
    </source>
</evidence>
<gene>
    <name evidence="15" type="ORF">D0Y65_048635</name>
</gene>
<evidence type="ECO:0000256" key="1">
    <source>
        <dbReference type="ARBA" id="ARBA00004251"/>
    </source>
</evidence>
<feature type="domain" description="Leucine-rich repeat-containing N-terminal plant-type" evidence="13">
    <location>
        <begin position="43"/>
        <end position="82"/>
    </location>
</feature>
<dbReference type="PANTHER" id="PTHR48063:SF63">
    <property type="entry name" value="LEUCINE-RICH RECEPTOR-LIKE KINASE FAMILY PROTEIN"/>
    <property type="match status" value="1"/>
</dbReference>
<keyword evidence="8" id="KW-1133">Transmembrane helix</keyword>
<dbReference type="SUPFAM" id="SSF52058">
    <property type="entry name" value="L domain-like"/>
    <property type="match status" value="4"/>
</dbReference>
<dbReference type="PRINTS" id="PR00019">
    <property type="entry name" value="LEURICHRPT"/>
</dbReference>
<comment type="similarity">
    <text evidence="2">Belongs to the RLP family.</text>
</comment>
<keyword evidence="9" id="KW-0472">Membrane</keyword>
<evidence type="ECO:0000313" key="16">
    <source>
        <dbReference type="Proteomes" id="UP000289340"/>
    </source>
</evidence>
<dbReference type="FunFam" id="3.80.10.10:FF:000111">
    <property type="entry name" value="LRR receptor-like serine/threonine-protein kinase ERECTA"/>
    <property type="match status" value="1"/>
</dbReference>
<comment type="caution">
    <text evidence="15">The sequence shown here is derived from an EMBL/GenBank/DDBJ whole genome shotgun (WGS) entry which is preliminary data.</text>
</comment>
<dbReference type="Gene3D" id="3.80.10.10">
    <property type="entry name" value="Ribonuclease Inhibitor"/>
    <property type="match status" value="5"/>
</dbReference>
<keyword evidence="5" id="KW-0812">Transmembrane</keyword>
<dbReference type="InterPro" id="IPR032675">
    <property type="entry name" value="LRR_dom_sf"/>
</dbReference>
<dbReference type="Pfam" id="PF23598">
    <property type="entry name" value="LRR_14"/>
    <property type="match status" value="1"/>
</dbReference>
<evidence type="ECO:0000256" key="11">
    <source>
        <dbReference type="ARBA" id="ARBA00023180"/>
    </source>
</evidence>
<reference evidence="15 16" key="1">
    <citation type="submission" date="2018-09" db="EMBL/GenBank/DDBJ databases">
        <title>A high-quality reference genome of wild soybean provides a powerful tool to mine soybean genomes.</title>
        <authorList>
            <person name="Xie M."/>
            <person name="Chung C.Y.L."/>
            <person name="Li M.-W."/>
            <person name="Wong F.-L."/>
            <person name="Chan T.-F."/>
            <person name="Lam H.-M."/>
        </authorList>
    </citation>
    <scope>NUCLEOTIDE SEQUENCE [LARGE SCALE GENOMIC DNA]</scope>
    <source>
        <strain evidence="16">cv. W05</strain>
        <tissue evidence="15">Hypocotyl of etiolated seedlings</tissue>
    </source>
</reference>
<dbReference type="FunFam" id="3.80.10.10:FF:000095">
    <property type="entry name" value="LRR receptor-like serine/threonine-protein kinase GSO1"/>
    <property type="match status" value="2"/>
</dbReference>
<evidence type="ECO:0000256" key="5">
    <source>
        <dbReference type="ARBA" id="ARBA00022692"/>
    </source>
</evidence>
<dbReference type="PANTHER" id="PTHR48063">
    <property type="entry name" value="LRR RECEPTOR-LIKE KINASE"/>
    <property type="match status" value="1"/>
</dbReference>
<evidence type="ECO:0000256" key="2">
    <source>
        <dbReference type="ARBA" id="ARBA00009592"/>
    </source>
</evidence>
<keyword evidence="16" id="KW-1185">Reference proteome</keyword>
<keyword evidence="11" id="KW-0325">Glycoprotein</keyword>
<evidence type="ECO:0000259" key="14">
    <source>
        <dbReference type="Pfam" id="PF23598"/>
    </source>
</evidence>
<dbReference type="InterPro" id="IPR055414">
    <property type="entry name" value="LRR_R13L4/SHOC2-like"/>
</dbReference>
<dbReference type="GO" id="GO:0005886">
    <property type="term" value="C:plasma membrane"/>
    <property type="evidence" value="ECO:0007669"/>
    <property type="project" value="UniProtKB-SubCell"/>
</dbReference>
<evidence type="ECO:0000256" key="8">
    <source>
        <dbReference type="ARBA" id="ARBA00022989"/>
    </source>
</evidence>
<evidence type="ECO:0000256" key="9">
    <source>
        <dbReference type="ARBA" id="ARBA00023136"/>
    </source>
</evidence>
<proteinExistence type="inferred from homology"/>